<protein>
    <recommendedName>
        <fullName evidence="2">Retrotransposon gag domain-containing protein</fullName>
    </recommendedName>
</protein>
<evidence type="ECO:0000259" key="2">
    <source>
        <dbReference type="Pfam" id="PF03732"/>
    </source>
</evidence>
<dbReference type="PANTHER" id="PTHR33067">
    <property type="entry name" value="RNA-DIRECTED DNA POLYMERASE-RELATED"/>
    <property type="match status" value="1"/>
</dbReference>
<dbReference type="InterPro" id="IPR021109">
    <property type="entry name" value="Peptidase_aspartic_dom_sf"/>
</dbReference>
<gene>
    <name evidence="3" type="ORF">F2P56_012471</name>
</gene>
<evidence type="ECO:0000313" key="3">
    <source>
        <dbReference type="EMBL" id="KAF5468309.1"/>
    </source>
</evidence>
<dbReference type="CDD" id="cd00303">
    <property type="entry name" value="retropepsin_like"/>
    <property type="match status" value="1"/>
</dbReference>
<dbReference type="EMBL" id="LIHL02000006">
    <property type="protein sequence ID" value="KAF5468309.1"/>
    <property type="molecule type" value="Genomic_DNA"/>
</dbReference>
<comment type="caution">
    <text evidence="3">The sequence shown here is derived from an EMBL/GenBank/DDBJ whole genome shotgun (WGS) entry which is preliminary data.</text>
</comment>
<organism evidence="3 4">
    <name type="scientific">Juglans regia</name>
    <name type="common">English walnut</name>
    <dbReference type="NCBI Taxonomy" id="51240"/>
    <lineage>
        <taxon>Eukaryota</taxon>
        <taxon>Viridiplantae</taxon>
        <taxon>Streptophyta</taxon>
        <taxon>Embryophyta</taxon>
        <taxon>Tracheophyta</taxon>
        <taxon>Spermatophyta</taxon>
        <taxon>Magnoliopsida</taxon>
        <taxon>eudicotyledons</taxon>
        <taxon>Gunneridae</taxon>
        <taxon>Pentapetalae</taxon>
        <taxon>rosids</taxon>
        <taxon>fabids</taxon>
        <taxon>Fagales</taxon>
        <taxon>Juglandaceae</taxon>
        <taxon>Juglans</taxon>
    </lineage>
</organism>
<feature type="region of interest" description="Disordered" evidence="1">
    <location>
        <begin position="436"/>
        <end position="469"/>
    </location>
</feature>
<accession>A0A834CQW2</accession>
<proteinExistence type="predicted"/>
<reference evidence="3" key="2">
    <citation type="submission" date="2020-03" db="EMBL/GenBank/DDBJ databases">
        <title>Walnut 2.0.</title>
        <authorList>
            <person name="Marrano A."/>
            <person name="Britton M."/>
            <person name="Zimin A.V."/>
            <person name="Zaini P.A."/>
            <person name="Workman R."/>
            <person name="Puiu D."/>
            <person name="Bianco L."/>
            <person name="Allen B.J."/>
            <person name="Troggio M."/>
            <person name="Leslie C.A."/>
            <person name="Timp W."/>
            <person name="Dendekar A."/>
            <person name="Salzberg S.L."/>
            <person name="Neale D.B."/>
        </authorList>
    </citation>
    <scope>NUCLEOTIDE SEQUENCE</scope>
    <source>
        <tissue evidence="3">Leaves</tissue>
    </source>
</reference>
<dbReference type="AlphaFoldDB" id="A0A834CQW2"/>
<dbReference type="InterPro" id="IPR005162">
    <property type="entry name" value="Retrotrans_gag_dom"/>
</dbReference>
<dbReference type="PANTHER" id="PTHR33067:SF15">
    <property type="entry name" value="RNA-DIRECTED DNA POLYMERASE"/>
    <property type="match status" value="1"/>
</dbReference>
<evidence type="ECO:0000256" key="1">
    <source>
        <dbReference type="SAM" id="MobiDB-lite"/>
    </source>
</evidence>
<dbReference type="Gramene" id="Jr06_07300_p1">
    <property type="protein sequence ID" value="cds.Jr06_07300_p1"/>
    <property type="gene ID" value="Jr06_07300"/>
</dbReference>
<dbReference type="Pfam" id="PF03732">
    <property type="entry name" value="Retrotrans_gag"/>
    <property type="match status" value="1"/>
</dbReference>
<sequence length="755" mass="85690">MDSCRFVQDTNPNFEFCMKLAKVPPKALHQSVDLPEKGTWKSENSHVNAFERLGPGFSNYGREAKKTRKSWLAGNRTLKELAAPDLNQQPLCITFPTLDATTTFELKYGLIHLLPTFHSLAGEDPHKHLKEFHVVCTSMKPMRVTEEQIKLISFPFSLKDSAKDWLYYLPSESIVTWNEMKMLFLEKYFPASRAANIRKEICGVRQHNEESLHAYYEHFKKLCASWPHHQISEQLLIQYFYEGLLPTDRSIIDAASGGALVDKTPEAARNLIANMAANSQQFGTRFDLPSKHINEVNISSFEQKIASLSSLVRQMAISNMQTMKAYGICLVVGHPTNMCPTLQEEPIEQVNAAGGFLGQLQMKYDPYSSTYNLGWRDHPNLSYGNPQMGHMATTISQIETQSSEKLPSQTVVNPRENASAIVLRNGKEVRIPVKAAPASSKQENEKNVVASRNVPNDDDVPKRKFPPLSDYKPVSHFPQALAEFRKDEQNKDLYENFCRCEANISLLDDTKQIPRYAKFLKELCTTKRRQKLKGCEKVRVGENVSAFIQRKLPGKYKDPYLFTIPCMIGNTRFEKAMIDLGASINVMPYSIYASLKLGPLNKTGVVIQLADRSNAYPKGIVKDVLVQINDLVFPVDFYVHHMENGDQIAPILLGRPFLKTFKTKIDVHSGTLTMEFEGEIIKFNIYDAMTYPSDDNPVYSIDVIDSLVQEVFELDGKDELEAPIPDLKPLPSYLKYVIVSYLKREQNLPINHKED</sequence>
<feature type="domain" description="Retrotransposon gag" evidence="2">
    <location>
        <begin position="154"/>
        <end position="245"/>
    </location>
</feature>
<dbReference type="Proteomes" id="UP000619265">
    <property type="component" value="Unassembled WGS sequence"/>
</dbReference>
<reference evidence="3" key="1">
    <citation type="submission" date="2015-10" db="EMBL/GenBank/DDBJ databases">
        <authorList>
            <person name="Martinez-Garcia P.J."/>
            <person name="Crepeau M.W."/>
            <person name="Puiu D."/>
            <person name="Gonzalez-Ibeas D."/>
            <person name="Whalen J."/>
            <person name="Stevens K."/>
            <person name="Paul R."/>
            <person name="Butterfield T."/>
            <person name="Britton M."/>
            <person name="Reagan R."/>
            <person name="Chakraborty S."/>
            <person name="Walawage S.L."/>
            <person name="Vasquez-Gross H.A."/>
            <person name="Cardeno C."/>
            <person name="Famula R."/>
            <person name="Pratt K."/>
            <person name="Kuruganti S."/>
            <person name="Aradhya M.K."/>
            <person name="Leslie C.A."/>
            <person name="Dandekar A.M."/>
            <person name="Salzberg S.L."/>
            <person name="Wegrzyn J.L."/>
            <person name="Langley C.H."/>
            <person name="Neale D.B."/>
        </authorList>
    </citation>
    <scope>NUCLEOTIDE SEQUENCE</scope>
    <source>
        <tissue evidence="3">Leaves</tissue>
    </source>
</reference>
<name>A0A834CQW2_JUGRE</name>
<dbReference type="SUPFAM" id="SSF50630">
    <property type="entry name" value="Acid proteases"/>
    <property type="match status" value="1"/>
</dbReference>
<evidence type="ECO:0000313" key="4">
    <source>
        <dbReference type="Proteomes" id="UP000619265"/>
    </source>
</evidence>
<dbReference type="Gene3D" id="2.40.70.10">
    <property type="entry name" value="Acid Proteases"/>
    <property type="match status" value="1"/>
</dbReference>